<keyword evidence="2" id="KW-1185">Reference proteome</keyword>
<dbReference type="EMBL" id="CM017615">
    <property type="protein sequence ID" value="TYI23738.1"/>
    <property type="molecule type" value="Genomic_DNA"/>
</dbReference>
<proteinExistence type="predicted"/>
<organism evidence="1 2">
    <name type="scientific">Gossypium tomentosum</name>
    <name type="common">Hawaiian cotton</name>
    <name type="synonym">Gossypium sandvicense</name>
    <dbReference type="NCBI Taxonomy" id="34277"/>
    <lineage>
        <taxon>Eukaryota</taxon>
        <taxon>Viridiplantae</taxon>
        <taxon>Streptophyta</taxon>
        <taxon>Embryophyta</taxon>
        <taxon>Tracheophyta</taxon>
        <taxon>Spermatophyta</taxon>
        <taxon>Magnoliopsida</taxon>
        <taxon>eudicotyledons</taxon>
        <taxon>Gunneridae</taxon>
        <taxon>Pentapetalae</taxon>
        <taxon>rosids</taxon>
        <taxon>malvids</taxon>
        <taxon>Malvales</taxon>
        <taxon>Malvaceae</taxon>
        <taxon>Malvoideae</taxon>
        <taxon>Gossypium</taxon>
    </lineage>
</organism>
<dbReference type="Proteomes" id="UP000322667">
    <property type="component" value="Chromosome A06"/>
</dbReference>
<accession>A0A5D2Q5T1</accession>
<sequence>MTQISKTQHLANARGPSHLLTFSLPNAILLYLFKLKPAKINFYLKESILTLIFFKKTNPKLFLLPHFLFFPVANKANTKPSIASVTDCDDRSKASPWCECDVWLWSCGGVHDRGAWTHEPRGRARCADARGGGEQQLFPFLLKS</sequence>
<name>A0A5D2Q5T1_GOSTO</name>
<evidence type="ECO:0000313" key="2">
    <source>
        <dbReference type="Proteomes" id="UP000322667"/>
    </source>
</evidence>
<dbReference type="AlphaFoldDB" id="A0A5D2Q5T1"/>
<reference evidence="1 2" key="1">
    <citation type="submission" date="2019-07" db="EMBL/GenBank/DDBJ databases">
        <title>WGS assembly of Gossypium tomentosum.</title>
        <authorList>
            <person name="Chen Z.J."/>
            <person name="Sreedasyam A."/>
            <person name="Ando A."/>
            <person name="Song Q."/>
            <person name="De L."/>
            <person name="Hulse-Kemp A."/>
            <person name="Ding M."/>
            <person name="Ye W."/>
            <person name="Kirkbride R."/>
            <person name="Jenkins J."/>
            <person name="Plott C."/>
            <person name="Lovell J."/>
            <person name="Lin Y.-M."/>
            <person name="Vaughn R."/>
            <person name="Liu B."/>
            <person name="Li W."/>
            <person name="Simpson S."/>
            <person name="Scheffler B."/>
            <person name="Saski C."/>
            <person name="Grover C."/>
            <person name="Hu G."/>
            <person name="Conover J."/>
            <person name="Carlson J."/>
            <person name="Shu S."/>
            <person name="Boston L."/>
            <person name="Williams M."/>
            <person name="Peterson D."/>
            <person name="Mcgee K."/>
            <person name="Jones D."/>
            <person name="Wendel J."/>
            <person name="Stelly D."/>
            <person name="Grimwood J."/>
            <person name="Schmutz J."/>
        </authorList>
    </citation>
    <scope>NUCLEOTIDE SEQUENCE [LARGE SCALE GENOMIC DNA]</scope>
    <source>
        <strain evidence="1">7179.01</strain>
    </source>
</reference>
<protein>
    <submittedName>
        <fullName evidence="1">Uncharacterized protein</fullName>
    </submittedName>
</protein>
<evidence type="ECO:0000313" key="1">
    <source>
        <dbReference type="EMBL" id="TYI23738.1"/>
    </source>
</evidence>
<gene>
    <name evidence="1" type="ORF">ES332_A06G185800v1</name>
</gene>